<evidence type="ECO:0000313" key="4">
    <source>
        <dbReference type="Proteomes" id="UP000265926"/>
    </source>
</evidence>
<dbReference type="AlphaFoldDB" id="A0A399T6D3"/>
<dbReference type="PANTHER" id="PTHR22916">
    <property type="entry name" value="GLYCOSYLTRANSFERASE"/>
    <property type="match status" value="1"/>
</dbReference>
<evidence type="ECO:0000256" key="1">
    <source>
        <dbReference type="SAM" id="Phobius"/>
    </source>
</evidence>
<dbReference type="EMBL" id="QWGR01000002">
    <property type="protein sequence ID" value="RIJ49721.1"/>
    <property type="molecule type" value="Genomic_DNA"/>
</dbReference>
<evidence type="ECO:0000259" key="2">
    <source>
        <dbReference type="Pfam" id="PF00535"/>
    </source>
</evidence>
<protein>
    <submittedName>
        <fullName evidence="3">Glycosyltransferase</fullName>
    </submittedName>
</protein>
<feature type="transmembrane region" description="Helical" evidence="1">
    <location>
        <begin position="243"/>
        <end position="264"/>
    </location>
</feature>
<keyword evidence="4" id="KW-1185">Reference proteome</keyword>
<keyword evidence="1" id="KW-0812">Transmembrane</keyword>
<organism evidence="3 4">
    <name type="scientific">Maribellus luteus</name>
    <dbReference type="NCBI Taxonomy" id="2305463"/>
    <lineage>
        <taxon>Bacteria</taxon>
        <taxon>Pseudomonadati</taxon>
        <taxon>Bacteroidota</taxon>
        <taxon>Bacteroidia</taxon>
        <taxon>Marinilabiliales</taxon>
        <taxon>Prolixibacteraceae</taxon>
        <taxon>Maribellus</taxon>
    </lineage>
</organism>
<dbReference type="Gene3D" id="3.90.550.10">
    <property type="entry name" value="Spore Coat Polysaccharide Biosynthesis Protein SpsA, Chain A"/>
    <property type="match status" value="1"/>
</dbReference>
<keyword evidence="1" id="KW-0472">Membrane</keyword>
<accession>A0A399T6D3</accession>
<dbReference type="InterPro" id="IPR001173">
    <property type="entry name" value="Glyco_trans_2-like"/>
</dbReference>
<evidence type="ECO:0000313" key="3">
    <source>
        <dbReference type="EMBL" id="RIJ49721.1"/>
    </source>
</evidence>
<feature type="transmembrane region" description="Helical" evidence="1">
    <location>
        <begin position="300"/>
        <end position="323"/>
    </location>
</feature>
<dbReference type="OrthoDB" id="9813550at2"/>
<feature type="domain" description="Glycosyltransferase 2-like" evidence="2">
    <location>
        <begin position="5"/>
        <end position="174"/>
    </location>
</feature>
<dbReference type="RefSeq" id="WP_119436409.1">
    <property type="nucleotide sequence ID" value="NZ_QWGR01000002.1"/>
</dbReference>
<reference evidence="3 4" key="1">
    <citation type="submission" date="2018-08" db="EMBL/GenBank/DDBJ databases">
        <title>Pallidiluteibacterium maritimus gen. nov., sp. nov., isolated from coastal sediment.</title>
        <authorList>
            <person name="Zhou L.Y."/>
        </authorList>
    </citation>
    <scope>NUCLEOTIDE SEQUENCE [LARGE SCALE GENOMIC DNA]</scope>
    <source>
        <strain evidence="3 4">XSD2</strain>
    </source>
</reference>
<sequence length="349" mass="40156">MMMYSIIIAVYNRTGEVKELLESAEKLDFDRERFEFLFVDDGSKDGFQNYIENYRSKTGIQIRIIYQENKGPGEARNNGMRNASGQYFIFVDSDCMFPSHWLCTIDREIKQHGYEAFGGPDTCHESFSPLLKAITYSMTSKLGTGGTRGQKKSIGKFYPRSFNMGIHRKVFENIGGMNQLRHGQDMDFSQRIYDAGYKVGLISDAFVYHKRRTSLSKFYRQIFNWGVARINLSLAHPSLLKPIHLIPAMVVLGLILLVFFTMIFPKWGGYLWATTGIVYFLVNLTAFFQSFFQYKNIKAAILSPVTLNIQVFAYGLGLIKALWQTKILGRKEAEGFVKNYYSKKKLESR</sequence>
<dbReference type="InterPro" id="IPR029044">
    <property type="entry name" value="Nucleotide-diphossugar_trans"/>
</dbReference>
<keyword evidence="1" id="KW-1133">Transmembrane helix</keyword>
<comment type="caution">
    <text evidence="3">The sequence shown here is derived from an EMBL/GenBank/DDBJ whole genome shotgun (WGS) entry which is preliminary data.</text>
</comment>
<dbReference type="PANTHER" id="PTHR22916:SF64">
    <property type="entry name" value="TRANSFERASE, PUTATIVE-RELATED"/>
    <property type="match status" value="1"/>
</dbReference>
<proteinExistence type="predicted"/>
<feature type="transmembrane region" description="Helical" evidence="1">
    <location>
        <begin position="270"/>
        <end position="288"/>
    </location>
</feature>
<name>A0A399T6D3_9BACT</name>
<dbReference type="GO" id="GO:0016758">
    <property type="term" value="F:hexosyltransferase activity"/>
    <property type="evidence" value="ECO:0007669"/>
    <property type="project" value="UniProtKB-ARBA"/>
</dbReference>
<dbReference type="SUPFAM" id="SSF53448">
    <property type="entry name" value="Nucleotide-diphospho-sugar transferases"/>
    <property type="match status" value="1"/>
</dbReference>
<gene>
    <name evidence="3" type="ORF">D1614_02980</name>
</gene>
<keyword evidence="3" id="KW-0808">Transferase</keyword>
<dbReference type="Proteomes" id="UP000265926">
    <property type="component" value="Unassembled WGS sequence"/>
</dbReference>
<dbReference type="Pfam" id="PF00535">
    <property type="entry name" value="Glycos_transf_2"/>
    <property type="match status" value="1"/>
</dbReference>